<comment type="caution">
    <text evidence="1">The sequence shown here is derived from an EMBL/GenBank/DDBJ whole genome shotgun (WGS) entry which is preliminary data.</text>
</comment>
<keyword evidence="2" id="KW-1185">Reference proteome</keyword>
<reference evidence="2" key="1">
    <citation type="journal article" date="2017" name="Nat. Microbiol.">
        <title>Global analysis of biosynthetic gene clusters reveals vast potential of secondary metabolite production in Penicillium species.</title>
        <authorList>
            <person name="Nielsen J.C."/>
            <person name="Grijseels S."/>
            <person name="Prigent S."/>
            <person name="Ji B."/>
            <person name="Dainat J."/>
            <person name="Nielsen K.F."/>
            <person name="Frisvad J.C."/>
            <person name="Workman M."/>
            <person name="Nielsen J."/>
        </authorList>
    </citation>
    <scope>NUCLEOTIDE SEQUENCE [LARGE SCALE GENOMIC DNA]</scope>
    <source>
        <strain evidence="2">IBT 31811</strain>
    </source>
</reference>
<gene>
    <name evidence="1" type="ORF">PENANT_c169G10166</name>
</gene>
<name>A0A1V6PDL8_9EURO</name>
<dbReference type="EMBL" id="MDYN01000169">
    <property type="protein sequence ID" value="OQD74712.1"/>
    <property type="molecule type" value="Genomic_DNA"/>
</dbReference>
<proteinExistence type="predicted"/>
<evidence type="ECO:0000313" key="1">
    <source>
        <dbReference type="EMBL" id="OQD74712.1"/>
    </source>
</evidence>
<accession>A0A1V6PDL8</accession>
<sequence length="25" mass="2720">MLLTLCFLVVAPQPFAACNSQILAR</sequence>
<organism evidence="1 2">
    <name type="scientific">Penicillium antarcticum</name>
    <dbReference type="NCBI Taxonomy" id="416450"/>
    <lineage>
        <taxon>Eukaryota</taxon>
        <taxon>Fungi</taxon>
        <taxon>Dikarya</taxon>
        <taxon>Ascomycota</taxon>
        <taxon>Pezizomycotina</taxon>
        <taxon>Eurotiomycetes</taxon>
        <taxon>Eurotiomycetidae</taxon>
        <taxon>Eurotiales</taxon>
        <taxon>Aspergillaceae</taxon>
        <taxon>Penicillium</taxon>
    </lineage>
</organism>
<evidence type="ECO:0000313" key="2">
    <source>
        <dbReference type="Proteomes" id="UP000191672"/>
    </source>
</evidence>
<dbReference type="AlphaFoldDB" id="A0A1V6PDL8"/>
<protein>
    <submittedName>
        <fullName evidence="1">Uncharacterized protein</fullName>
    </submittedName>
</protein>
<feature type="non-terminal residue" evidence="1">
    <location>
        <position position="25"/>
    </location>
</feature>
<dbReference type="Proteomes" id="UP000191672">
    <property type="component" value="Unassembled WGS sequence"/>
</dbReference>